<evidence type="ECO:0000259" key="7">
    <source>
        <dbReference type="Pfam" id="PF07635"/>
    </source>
</evidence>
<evidence type="ECO:0000259" key="4">
    <source>
        <dbReference type="Pfam" id="PF07626"/>
    </source>
</evidence>
<dbReference type="Pfam" id="PF07635">
    <property type="entry name" value="PSCyt1"/>
    <property type="match status" value="1"/>
</dbReference>
<accession>A0A517NBX5</accession>
<dbReference type="Pfam" id="PF07624">
    <property type="entry name" value="PSD2"/>
    <property type="match status" value="1"/>
</dbReference>
<dbReference type="Pfam" id="PF07626">
    <property type="entry name" value="PSD3"/>
    <property type="match status" value="1"/>
</dbReference>
<dbReference type="KEGG" id="rlc:K227x_30320"/>
<dbReference type="AlphaFoldDB" id="A0A517NBX5"/>
<dbReference type="EMBL" id="CP036525">
    <property type="protein sequence ID" value="QDT04639.1"/>
    <property type="molecule type" value="Genomic_DNA"/>
</dbReference>
<dbReference type="InterPro" id="IPR011429">
    <property type="entry name" value="Cyt_c_Planctomycete-type"/>
</dbReference>
<dbReference type="Pfam" id="PF07631">
    <property type="entry name" value="PSD4"/>
    <property type="match status" value="1"/>
</dbReference>
<keyword evidence="2" id="KW-0732">Signal</keyword>
<feature type="domain" description="DUF1587" evidence="4">
    <location>
        <begin position="159"/>
        <end position="221"/>
    </location>
</feature>
<dbReference type="InterPro" id="IPR013036">
    <property type="entry name" value="DUF1587"/>
</dbReference>
<proteinExistence type="predicted"/>
<evidence type="ECO:0000256" key="1">
    <source>
        <dbReference type="SAM" id="MobiDB-lite"/>
    </source>
</evidence>
<evidence type="ECO:0000313" key="10">
    <source>
        <dbReference type="Proteomes" id="UP000318538"/>
    </source>
</evidence>
<evidence type="ECO:0000259" key="5">
    <source>
        <dbReference type="Pfam" id="PF07627"/>
    </source>
</evidence>
<evidence type="ECO:0000259" key="8">
    <source>
        <dbReference type="Pfam" id="PF07637"/>
    </source>
</evidence>
<evidence type="ECO:0000259" key="3">
    <source>
        <dbReference type="Pfam" id="PF07624"/>
    </source>
</evidence>
<evidence type="ECO:0000256" key="2">
    <source>
        <dbReference type="SAM" id="SignalP"/>
    </source>
</evidence>
<feature type="domain" description="DUF1595" evidence="8">
    <location>
        <begin position="423"/>
        <end position="482"/>
    </location>
</feature>
<feature type="chain" id="PRO_5021794795" evidence="2">
    <location>
        <begin position="29"/>
        <end position="841"/>
    </location>
</feature>
<feature type="domain" description="Cytochrome C Planctomycete-type" evidence="7">
    <location>
        <begin position="71"/>
        <end position="121"/>
    </location>
</feature>
<protein>
    <submittedName>
        <fullName evidence="9">Planctomycete cytochrome C</fullName>
    </submittedName>
</protein>
<dbReference type="InterPro" id="IPR013039">
    <property type="entry name" value="DUF1588"/>
</dbReference>
<feature type="domain" description="DUF1585" evidence="3">
    <location>
        <begin position="753"/>
        <end position="826"/>
    </location>
</feature>
<feature type="domain" description="DUF1592" evidence="6">
    <location>
        <begin position="496"/>
        <end position="623"/>
    </location>
</feature>
<dbReference type="Proteomes" id="UP000318538">
    <property type="component" value="Chromosome"/>
</dbReference>
<sequence length="841" mass="92752" precursor="true">MRHANPGFPTVIALAVAFAISPWIPATADAPTSDSDRAVAPSNSPAERLAIDANDFEPMATQTHRFVEQYCLDCHTSGAPAAGLNLEDFDFSSRSLTGPDFDSRVWESILRRVTSRQMPPIDASRPSDSEYQSMVEQLDRMLQRRIAAFPRPGRTDALRRLTRTEYGNAIRDLLGIPIDAASMLPPDESSHGFDNITVGELSPMLLSRYVSAAQSIARAAVGRSETGPIGLTVRVPADRTQSSHVDGLPLGTRGGTVFEHHFSADGEYEIELKLTRDRDEKVEGLSEPHQIDILLDDDRVHQFTVKPPPGRKDFTHVDSHLRTRIKVSAGNHRLGVTFPSKGASLAQTKRQPFDASYNRHRHPRNEPAIFQVSLIGPLEPTPESSADRRGNDSNAATAHTDRPAWQTTRPSPGDDAGQHAAIAKPIIQDIARIAFRRPVNDDDTRSAIWFFTEGDRENGFDAGIEAALTSILVNPNFLFRIESEPEGIADAASYRISDIELASRLSFFLWSSLPDDRLLELAHTDRLHEPAILAAEVQRMLADDRSESLTTNFAAQWLYLRNLDSITPDLRLFPDFDDNLRQAFRGETESLFRDMVQNNRSVLDLIGANYTYLNQRLAKHYGISGVFGSHFRRVDLPASSVRGGILRHGSILTVTSYATRTSPTIRGHWVLKNILGTPPPPPPPGIPNLKEKSTLLATSVRQRLAMHRADPACASCHDLMDPVGFALENFDAVGRWRLYDGELPIDSAGTMPDGQNIDGIESLQRGILQRPELFVTTMAEKLMTFGLGRGIEPDDGPAIRDIVQSAAKSDFRFAALVTSIVTSQPFTHRSTQSTDGNAVSP</sequence>
<gene>
    <name evidence="9" type="ORF">K227x_30320</name>
</gene>
<dbReference type="InterPro" id="IPR013042">
    <property type="entry name" value="DUF1592"/>
</dbReference>
<keyword evidence="10" id="KW-1185">Reference proteome</keyword>
<evidence type="ECO:0000259" key="6">
    <source>
        <dbReference type="Pfam" id="PF07631"/>
    </source>
</evidence>
<organism evidence="9 10">
    <name type="scientific">Rubripirellula lacrimiformis</name>
    <dbReference type="NCBI Taxonomy" id="1930273"/>
    <lineage>
        <taxon>Bacteria</taxon>
        <taxon>Pseudomonadati</taxon>
        <taxon>Planctomycetota</taxon>
        <taxon>Planctomycetia</taxon>
        <taxon>Pirellulales</taxon>
        <taxon>Pirellulaceae</taxon>
        <taxon>Rubripirellula</taxon>
    </lineage>
</organism>
<dbReference type="RefSeq" id="WP_246146797.1">
    <property type="nucleotide sequence ID" value="NZ_CP036525.1"/>
</dbReference>
<feature type="signal peptide" evidence="2">
    <location>
        <begin position="1"/>
        <end position="28"/>
    </location>
</feature>
<dbReference type="InterPro" id="IPR011478">
    <property type="entry name" value="DUF1585"/>
</dbReference>
<name>A0A517NBX5_9BACT</name>
<reference evidence="9 10" key="1">
    <citation type="submission" date="2019-02" db="EMBL/GenBank/DDBJ databases">
        <title>Deep-cultivation of Planctomycetes and their phenomic and genomic characterization uncovers novel biology.</title>
        <authorList>
            <person name="Wiegand S."/>
            <person name="Jogler M."/>
            <person name="Boedeker C."/>
            <person name="Pinto D."/>
            <person name="Vollmers J."/>
            <person name="Rivas-Marin E."/>
            <person name="Kohn T."/>
            <person name="Peeters S.H."/>
            <person name="Heuer A."/>
            <person name="Rast P."/>
            <person name="Oberbeckmann S."/>
            <person name="Bunk B."/>
            <person name="Jeske O."/>
            <person name="Meyerdierks A."/>
            <person name="Storesund J.E."/>
            <person name="Kallscheuer N."/>
            <person name="Luecker S."/>
            <person name="Lage O.M."/>
            <person name="Pohl T."/>
            <person name="Merkel B.J."/>
            <person name="Hornburger P."/>
            <person name="Mueller R.-W."/>
            <person name="Bruemmer F."/>
            <person name="Labrenz M."/>
            <person name="Spormann A.M."/>
            <person name="Op den Camp H."/>
            <person name="Overmann J."/>
            <person name="Amann R."/>
            <person name="Jetten M.S.M."/>
            <person name="Mascher T."/>
            <person name="Medema M.H."/>
            <person name="Devos D.P."/>
            <person name="Kaster A.-K."/>
            <person name="Ovreas L."/>
            <person name="Rohde M."/>
            <person name="Galperin M.Y."/>
            <person name="Jogler C."/>
        </authorList>
    </citation>
    <scope>NUCLEOTIDE SEQUENCE [LARGE SCALE GENOMIC DNA]</scope>
    <source>
        <strain evidence="9 10">K22_7</strain>
    </source>
</reference>
<evidence type="ECO:0000313" key="9">
    <source>
        <dbReference type="EMBL" id="QDT04639.1"/>
    </source>
</evidence>
<feature type="domain" description="DUF1588" evidence="5">
    <location>
        <begin position="642"/>
        <end position="738"/>
    </location>
</feature>
<feature type="region of interest" description="Disordered" evidence="1">
    <location>
        <begin position="375"/>
        <end position="418"/>
    </location>
</feature>
<dbReference type="InterPro" id="IPR013043">
    <property type="entry name" value="DUF1595"/>
</dbReference>
<dbReference type="Pfam" id="PF07637">
    <property type="entry name" value="PSD5"/>
    <property type="match status" value="1"/>
</dbReference>
<dbReference type="Pfam" id="PF07627">
    <property type="entry name" value="PSCyt3"/>
    <property type="match status" value="1"/>
</dbReference>